<evidence type="ECO:0000313" key="2">
    <source>
        <dbReference type="Proteomes" id="UP000013827"/>
    </source>
</evidence>
<protein>
    <submittedName>
        <fullName evidence="1">Uncharacterized protein</fullName>
    </submittedName>
</protein>
<reference evidence="2" key="1">
    <citation type="journal article" date="2013" name="Nature">
        <title>Pan genome of the phytoplankton Emiliania underpins its global distribution.</title>
        <authorList>
            <person name="Read B.A."/>
            <person name="Kegel J."/>
            <person name="Klute M.J."/>
            <person name="Kuo A."/>
            <person name="Lefebvre S.C."/>
            <person name="Maumus F."/>
            <person name="Mayer C."/>
            <person name="Miller J."/>
            <person name="Monier A."/>
            <person name="Salamov A."/>
            <person name="Young J."/>
            <person name="Aguilar M."/>
            <person name="Claverie J.M."/>
            <person name="Frickenhaus S."/>
            <person name="Gonzalez K."/>
            <person name="Herman E.K."/>
            <person name="Lin Y.C."/>
            <person name="Napier J."/>
            <person name="Ogata H."/>
            <person name="Sarno A.F."/>
            <person name="Shmutz J."/>
            <person name="Schroeder D."/>
            <person name="de Vargas C."/>
            <person name="Verret F."/>
            <person name="von Dassow P."/>
            <person name="Valentin K."/>
            <person name="Van de Peer Y."/>
            <person name="Wheeler G."/>
            <person name="Dacks J.B."/>
            <person name="Delwiche C.F."/>
            <person name="Dyhrman S.T."/>
            <person name="Glockner G."/>
            <person name="John U."/>
            <person name="Richards T."/>
            <person name="Worden A.Z."/>
            <person name="Zhang X."/>
            <person name="Grigoriev I.V."/>
            <person name="Allen A.E."/>
            <person name="Bidle K."/>
            <person name="Borodovsky M."/>
            <person name="Bowler C."/>
            <person name="Brownlee C."/>
            <person name="Cock J.M."/>
            <person name="Elias M."/>
            <person name="Gladyshev V.N."/>
            <person name="Groth M."/>
            <person name="Guda C."/>
            <person name="Hadaegh A."/>
            <person name="Iglesias-Rodriguez M.D."/>
            <person name="Jenkins J."/>
            <person name="Jones B.M."/>
            <person name="Lawson T."/>
            <person name="Leese F."/>
            <person name="Lindquist E."/>
            <person name="Lobanov A."/>
            <person name="Lomsadze A."/>
            <person name="Malik S.B."/>
            <person name="Marsh M.E."/>
            <person name="Mackinder L."/>
            <person name="Mock T."/>
            <person name="Mueller-Roeber B."/>
            <person name="Pagarete A."/>
            <person name="Parker M."/>
            <person name="Probert I."/>
            <person name="Quesneville H."/>
            <person name="Raines C."/>
            <person name="Rensing S.A."/>
            <person name="Riano-Pachon D.M."/>
            <person name="Richier S."/>
            <person name="Rokitta S."/>
            <person name="Shiraiwa Y."/>
            <person name="Soanes D.M."/>
            <person name="van der Giezen M."/>
            <person name="Wahlund T.M."/>
            <person name="Williams B."/>
            <person name="Wilson W."/>
            <person name="Wolfe G."/>
            <person name="Wurch L.L."/>
        </authorList>
    </citation>
    <scope>NUCLEOTIDE SEQUENCE</scope>
</reference>
<keyword evidence="2" id="KW-1185">Reference proteome</keyword>
<organism evidence="1 2">
    <name type="scientific">Emiliania huxleyi (strain CCMP1516)</name>
    <dbReference type="NCBI Taxonomy" id="280463"/>
    <lineage>
        <taxon>Eukaryota</taxon>
        <taxon>Haptista</taxon>
        <taxon>Haptophyta</taxon>
        <taxon>Prymnesiophyceae</taxon>
        <taxon>Isochrysidales</taxon>
        <taxon>Noelaerhabdaceae</taxon>
        <taxon>Emiliania</taxon>
    </lineage>
</organism>
<dbReference type="Proteomes" id="UP000013827">
    <property type="component" value="Unassembled WGS sequence"/>
</dbReference>
<dbReference type="HOGENOM" id="CLU_1638517_0_0_1"/>
<dbReference type="GeneID" id="17281706"/>
<accession>A0A0D3KL00</accession>
<sequence length="172" mass="19382">MLCAADTRRRRLRRFSTKLWPLESEDEIVALLLGMARYPVDTPDRAALIAADMQTKHASTTINILVSSIESEAGISALVDLLDPMRSHEQEKSTPLHLRCPNCRAKHNLSYAEESRLAQGKQGEMLWRLDTQMLHSHTGFQPYAKEWTTFADEPPQLVEPLRIALSLSSNSA</sequence>
<proteinExistence type="predicted"/>
<dbReference type="PaxDb" id="2903-EOD36435"/>
<dbReference type="RefSeq" id="XP_005788864.1">
    <property type="nucleotide sequence ID" value="XM_005788807.1"/>
</dbReference>
<name>A0A0D3KL00_EMIH1</name>
<reference evidence="1" key="2">
    <citation type="submission" date="2024-10" db="UniProtKB">
        <authorList>
            <consortium name="EnsemblProtists"/>
        </authorList>
    </citation>
    <scope>IDENTIFICATION</scope>
</reference>
<dbReference type="EnsemblProtists" id="EOD36435">
    <property type="protein sequence ID" value="EOD36435"/>
    <property type="gene ID" value="EMIHUDRAFT_226489"/>
</dbReference>
<dbReference type="KEGG" id="ehx:EMIHUDRAFT_226489"/>
<dbReference type="AlphaFoldDB" id="A0A0D3KL00"/>
<evidence type="ECO:0000313" key="1">
    <source>
        <dbReference type="EnsemblProtists" id="EOD36435"/>
    </source>
</evidence>